<dbReference type="OrthoDB" id="630188at2759"/>
<dbReference type="Pfam" id="PF00149">
    <property type="entry name" value="Metallophos"/>
    <property type="match status" value="1"/>
</dbReference>
<dbReference type="Proteomes" id="UP000294933">
    <property type="component" value="Unassembled WGS sequence"/>
</dbReference>
<gene>
    <name evidence="2" type="ORF">BD410DRAFT_782324</name>
</gene>
<dbReference type="CDD" id="cd07379">
    <property type="entry name" value="MPP_239FB"/>
    <property type="match status" value="1"/>
</dbReference>
<dbReference type="PANTHER" id="PTHR12905:SF0">
    <property type="entry name" value="CALCINEURIN-LIKE PHOSPHOESTERASE DOMAIN-CONTAINING PROTEIN"/>
    <property type="match status" value="1"/>
</dbReference>
<dbReference type="SUPFAM" id="SSF56300">
    <property type="entry name" value="Metallo-dependent phosphatases"/>
    <property type="match status" value="1"/>
</dbReference>
<dbReference type="AlphaFoldDB" id="A0A4Y7QIK0"/>
<reference evidence="2 3" key="1">
    <citation type="submission" date="2018-06" db="EMBL/GenBank/DDBJ databases">
        <title>A transcriptomic atlas of mushroom development highlights an independent origin of complex multicellularity.</title>
        <authorList>
            <consortium name="DOE Joint Genome Institute"/>
            <person name="Krizsan K."/>
            <person name="Almasi E."/>
            <person name="Merenyi Z."/>
            <person name="Sahu N."/>
            <person name="Viragh M."/>
            <person name="Koszo T."/>
            <person name="Mondo S."/>
            <person name="Kiss B."/>
            <person name="Balint B."/>
            <person name="Kues U."/>
            <person name="Barry K."/>
            <person name="Hegedus J.C."/>
            <person name="Henrissat B."/>
            <person name="Johnson J."/>
            <person name="Lipzen A."/>
            <person name="Ohm R."/>
            <person name="Nagy I."/>
            <person name="Pangilinan J."/>
            <person name="Yan J."/>
            <person name="Xiong Y."/>
            <person name="Grigoriev I.V."/>
            <person name="Hibbett D.S."/>
            <person name="Nagy L.G."/>
        </authorList>
    </citation>
    <scope>NUCLEOTIDE SEQUENCE [LARGE SCALE GENOMIC DNA]</scope>
    <source>
        <strain evidence="2 3">SZMC22713</strain>
    </source>
</reference>
<accession>A0A4Y7QIK0</accession>
<organism evidence="2 3">
    <name type="scientific">Rickenella mellea</name>
    <dbReference type="NCBI Taxonomy" id="50990"/>
    <lineage>
        <taxon>Eukaryota</taxon>
        <taxon>Fungi</taxon>
        <taxon>Dikarya</taxon>
        <taxon>Basidiomycota</taxon>
        <taxon>Agaricomycotina</taxon>
        <taxon>Agaricomycetes</taxon>
        <taxon>Hymenochaetales</taxon>
        <taxon>Rickenellaceae</taxon>
        <taxon>Rickenella</taxon>
    </lineage>
</organism>
<dbReference type="PANTHER" id="PTHR12905">
    <property type="entry name" value="METALLOPHOSPHOESTERASE"/>
    <property type="match status" value="1"/>
</dbReference>
<keyword evidence="3" id="KW-1185">Reference proteome</keyword>
<proteinExistence type="predicted"/>
<evidence type="ECO:0000313" key="2">
    <source>
        <dbReference type="EMBL" id="TDL27245.1"/>
    </source>
</evidence>
<evidence type="ECO:0000313" key="3">
    <source>
        <dbReference type="Proteomes" id="UP000294933"/>
    </source>
</evidence>
<dbReference type="InterPro" id="IPR029052">
    <property type="entry name" value="Metallo-depent_PP-like"/>
</dbReference>
<evidence type="ECO:0000259" key="1">
    <source>
        <dbReference type="Pfam" id="PF00149"/>
    </source>
</evidence>
<dbReference type="VEuPathDB" id="FungiDB:BD410DRAFT_782324"/>
<name>A0A4Y7QIK0_9AGAM</name>
<dbReference type="GO" id="GO:0016787">
    <property type="term" value="F:hydrolase activity"/>
    <property type="evidence" value="ECO:0007669"/>
    <property type="project" value="InterPro"/>
</dbReference>
<dbReference type="InterPro" id="IPR004843">
    <property type="entry name" value="Calcineurin-like_PHP"/>
</dbReference>
<dbReference type="InterPro" id="IPR051693">
    <property type="entry name" value="UPF0046_metallophosphoest"/>
</dbReference>
<protein>
    <submittedName>
        <fullName evidence="2">Metallo-dependent phosphatase</fullName>
    </submittedName>
</protein>
<dbReference type="EMBL" id="ML170159">
    <property type="protein sequence ID" value="TDL27245.1"/>
    <property type="molecule type" value="Genomic_DNA"/>
</dbReference>
<feature type="domain" description="Calcineurin-like phosphoesterase" evidence="1">
    <location>
        <begin position="42"/>
        <end position="229"/>
    </location>
</feature>
<dbReference type="Gene3D" id="3.60.21.10">
    <property type="match status" value="1"/>
</dbReference>
<sequence>MSTQARIYTTYPPDSPPLHPGKSWTRFVCISDTHSREFSVPPGDVLLHSGDLSSWGTHRQLRYTMDWLKTLPHELKIITAGNHDLSLDVKWRGSKSGVIGNIFSDLLDPDEVDASRELMQSKEIRDAGIHYLEHQAIELSTSNGIKWKFYGSPSAARYADGAFQYTSRSQARHVWSKISTDVEILLTHTPPLDVLDVTRRGKHAGCQELSNRLDHLPECRLHVFGHIHEAHGATIGNRKIGGRDVEVVSVNAAVAEGGQAVIVDLMK</sequence>